<dbReference type="EMBL" id="QTSX02001066">
    <property type="protein sequence ID" value="KAJ9083241.1"/>
    <property type="molecule type" value="Genomic_DNA"/>
</dbReference>
<organism evidence="1 2">
    <name type="scientific">Entomophthora muscae</name>
    <dbReference type="NCBI Taxonomy" id="34485"/>
    <lineage>
        <taxon>Eukaryota</taxon>
        <taxon>Fungi</taxon>
        <taxon>Fungi incertae sedis</taxon>
        <taxon>Zoopagomycota</taxon>
        <taxon>Entomophthoromycotina</taxon>
        <taxon>Entomophthoromycetes</taxon>
        <taxon>Entomophthorales</taxon>
        <taxon>Entomophthoraceae</taxon>
        <taxon>Entomophthora</taxon>
    </lineage>
</organism>
<dbReference type="Proteomes" id="UP001165960">
    <property type="component" value="Unassembled WGS sequence"/>
</dbReference>
<name>A0ACC2U922_9FUNG</name>
<sequence>MLPKKLTYFLNYTYANVSSLQRCMMRFPIMLINYTSLLPVPLAIIAFLYLWMTRKWSLPDYFLFAWSSCEMVFFLSWRKKMQEPFKRKPFAVALSQRLAFAKHFLDHAVNIQELFSQWMVERPDGPLHLDHFKPLIDVLFFDKKAQGMTYEEKEVAEQIYHAFEEKFPPNPNPNKPSEKCRFISQTTDVFPAHPKPLIACLIIQFLRNFTFYILHKLDFHRYETRKLAYWYRPGNSPEPPIAYIYGLGIGYFFYLPKIFALLKAHPQRGMMLLELPHICMGPVNAIHDHDQFLKAFDAVMMRHDLEKVAVVGQSYGTIMASWMIQQRPQHLSHAYLVDPVCFLMWDPELIYSFLYEDPKCMFHELAREFLSRDPRIMHTLTQELYWYESNLYPEEITVPTTVFLAEDDWIVNPIAHKEYLEKRLPSHSKLVMLDTFHGGVLFHHDYTSQFIANL</sequence>
<comment type="caution">
    <text evidence="1">The sequence shown here is derived from an EMBL/GenBank/DDBJ whole genome shotgun (WGS) entry which is preliminary data.</text>
</comment>
<accession>A0ACC2U922</accession>
<evidence type="ECO:0000313" key="2">
    <source>
        <dbReference type="Proteomes" id="UP001165960"/>
    </source>
</evidence>
<gene>
    <name evidence="1" type="ORF">DSO57_1036585</name>
</gene>
<reference evidence="1" key="1">
    <citation type="submission" date="2022-04" db="EMBL/GenBank/DDBJ databases">
        <title>Genome of the entomopathogenic fungus Entomophthora muscae.</title>
        <authorList>
            <person name="Elya C."/>
            <person name="Lovett B.R."/>
            <person name="Lee E."/>
            <person name="Macias A.M."/>
            <person name="Hajek A.E."/>
            <person name="De Bivort B.L."/>
            <person name="Kasson M.T."/>
            <person name="De Fine Licht H.H."/>
            <person name="Stajich J.E."/>
        </authorList>
    </citation>
    <scope>NUCLEOTIDE SEQUENCE</scope>
    <source>
        <strain evidence="1">Berkeley</strain>
    </source>
</reference>
<protein>
    <submittedName>
        <fullName evidence="1">Uncharacterized protein</fullName>
    </submittedName>
</protein>
<evidence type="ECO:0000313" key="1">
    <source>
        <dbReference type="EMBL" id="KAJ9083241.1"/>
    </source>
</evidence>
<keyword evidence="2" id="KW-1185">Reference proteome</keyword>
<proteinExistence type="predicted"/>